<dbReference type="EMBL" id="CM020620">
    <property type="protein sequence ID" value="KAK1870327.1"/>
    <property type="molecule type" value="Genomic_DNA"/>
</dbReference>
<reference evidence="1" key="1">
    <citation type="submission" date="2019-11" db="EMBL/GenBank/DDBJ databases">
        <title>Nori genome reveals adaptations in red seaweeds to the harsh intertidal environment.</title>
        <authorList>
            <person name="Wang D."/>
            <person name="Mao Y."/>
        </authorList>
    </citation>
    <scope>NUCLEOTIDE SEQUENCE</scope>
    <source>
        <tissue evidence="1">Gametophyte</tissue>
    </source>
</reference>
<dbReference type="Proteomes" id="UP000798662">
    <property type="component" value="Chromosome 3"/>
</dbReference>
<keyword evidence="2" id="KW-1185">Reference proteome</keyword>
<proteinExistence type="predicted"/>
<evidence type="ECO:0000313" key="2">
    <source>
        <dbReference type="Proteomes" id="UP000798662"/>
    </source>
</evidence>
<accession>A0ACC3CK75</accession>
<organism evidence="1 2">
    <name type="scientific">Pyropia yezoensis</name>
    <name type="common">Susabi-nori</name>
    <name type="synonym">Porphyra yezoensis</name>
    <dbReference type="NCBI Taxonomy" id="2788"/>
    <lineage>
        <taxon>Eukaryota</taxon>
        <taxon>Rhodophyta</taxon>
        <taxon>Bangiophyceae</taxon>
        <taxon>Bangiales</taxon>
        <taxon>Bangiaceae</taxon>
        <taxon>Pyropia</taxon>
    </lineage>
</organism>
<name>A0ACC3CK75_PYRYE</name>
<sequence length="322" mass="32006">MLVPMLESLVLCAQGAGNALSSLLHKGGGLEHLLHLDDALSGGGPPLPLPPPPAVAAAAAAKGVQGGGLPLLLLLLTVAVPLLSVEGGGHVAGGGHLGGDGGGPQLVGERRLDGGDGANGGVGRGRRRVGGRRGGHRDGRREATAATVARTRAMAASGVGSAASRRDGGGVVPEEGLGARVNKVAVGGAFAGATGTAAPGEQQGCGRPPPPSPPPRIYAALPYDGGAPRRLSPGGTRGAGQPPRRCRPLVWRVPRGPLRSRPGSRCPPRAARMARRAEGGGGGVAVPRWPSRWVPAAAPPPPPAVAHPRRDAPQPGVGRYGR</sequence>
<protein>
    <submittedName>
        <fullName evidence="1">Uncharacterized protein</fullName>
    </submittedName>
</protein>
<gene>
    <name evidence="1" type="ORF">I4F81_012789</name>
</gene>
<evidence type="ECO:0000313" key="1">
    <source>
        <dbReference type="EMBL" id="KAK1870327.1"/>
    </source>
</evidence>
<comment type="caution">
    <text evidence="1">The sequence shown here is derived from an EMBL/GenBank/DDBJ whole genome shotgun (WGS) entry which is preliminary data.</text>
</comment>